<evidence type="ECO:0000256" key="5">
    <source>
        <dbReference type="SAM" id="Phobius"/>
    </source>
</evidence>
<dbReference type="EMBL" id="JBHRTF010000004">
    <property type="protein sequence ID" value="MFC3115762.1"/>
    <property type="molecule type" value="Genomic_DNA"/>
</dbReference>
<keyword evidence="4 5" id="KW-0472">Membrane</keyword>
<evidence type="ECO:0000256" key="3">
    <source>
        <dbReference type="ARBA" id="ARBA00022989"/>
    </source>
</evidence>
<comment type="caution">
    <text evidence="7">The sequence shown here is derived from an EMBL/GenBank/DDBJ whole genome shotgun (WGS) entry which is preliminary data.</text>
</comment>
<feature type="transmembrane region" description="Helical" evidence="5">
    <location>
        <begin position="42"/>
        <end position="58"/>
    </location>
</feature>
<keyword evidence="3 5" id="KW-1133">Transmembrane helix</keyword>
<feature type="transmembrane region" description="Helical" evidence="5">
    <location>
        <begin position="344"/>
        <end position="364"/>
    </location>
</feature>
<organism evidence="7 8">
    <name type="scientific">Cellvibrio fontiphilus</name>
    <dbReference type="NCBI Taxonomy" id="1815559"/>
    <lineage>
        <taxon>Bacteria</taxon>
        <taxon>Pseudomonadati</taxon>
        <taxon>Pseudomonadota</taxon>
        <taxon>Gammaproteobacteria</taxon>
        <taxon>Cellvibrionales</taxon>
        <taxon>Cellvibrionaceae</taxon>
        <taxon>Cellvibrio</taxon>
    </lineage>
</organism>
<feature type="domain" description="O-antigen ligase-related" evidence="6">
    <location>
        <begin position="195"/>
        <end position="323"/>
    </location>
</feature>
<protein>
    <submittedName>
        <fullName evidence="7">O-antigen ligase family protein</fullName>
    </submittedName>
</protein>
<comment type="subcellular location">
    <subcellularLocation>
        <location evidence="1">Membrane</location>
        <topology evidence="1">Multi-pass membrane protein</topology>
    </subcellularLocation>
</comment>
<dbReference type="InterPro" id="IPR051533">
    <property type="entry name" value="WaaL-like"/>
</dbReference>
<feature type="transmembrane region" description="Helical" evidence="5">
    <location>
        <begin position="312"/>
        <end position="332"/>
    </location>
</feature>
<keyword evidence="2 5" id="KW-0812">Transmembrane</keyword>
<evidence type="ECO:0000313" key="7">
    <source>
        <dbReference type="EMBL" id="MFC3115762.1"/>
    </source>
</evidence>
<feature type="transmembrane region" description="Helical" evidence="5">
    <location>
        <begin position="121"/>
        <end position="144"/>
    </location>
</feature>
<dbReference type="GO" id="GO:0016874">
    <property type="term" value="F:ligase activity"/>
    <property type="evidence" value="ECO:0007669"/>
    <property type="project" value="UniProtKB-KW"/>
</dbReference>
<proteinExistence type="predicted"/>
<feature type="transmembrane region" description="Helical" evidence="5">
    <location>
        <begin position="211"/>
        <end position="227"/>
    </location>
</feature>
<feature type="transmembrane region" description="Helical" evidence="5">
    <location>
        <begin position="234"/>
        <end position="250"/>
    </location>
</feature>
<feature type="transmembrane region" description="Helical" evidence="5">
    <location>
        <begin position="16"/>
        <end position="36"/>
    </location>
</feature>
<keyword evidence="8" id="KW-1185">Reference proteome</keyword>
<evidence type="ECO:0000313" key="8">
    <source>
        <dbReference type="Proteomes" id="UP001595555"/>
    </source>
</evidence>
<accession>A0ABV7FHY4</accession>
<keyword evidence="7" id="KW-0436">Ligase</keyword>
<feature type="transmembrane region" description="Helical" evidence="5">
    <location>
        <begin position="70"/>
        <end position="89"/>
    </location>
</feature>
<feature type="transmembrane region" description="Helical" evidence="5">
    <location>
        <begin position="95"/>
        <end position="114"/>
    </location>
</feature>
<dbReference type="InterPro" id="IPR007016">
    <property type="entry name" value="O-antigen_ligase-rel_domated"/>
</dbReference>
<evidence type="ECO:0000256" key="1">
    <source>
        <dbReference type="ARBA" id="ARBA00004141"/>
    </source>
</evidence>
<dbReference type="PANTHER" id="PTHR37422:SF13">
    <property type="entry name" value="LIPOPOLYSACCHARIDE BIOSYNTHESIS PROTEIN PA4999-RELATED"/>
    <property type="match status" value="1"/>
</dbReference>
<feature type="transmembrane region" description="Helical" evidence="5">
    <location>
        <begin position="370"/>
        <end position="389"/>
    </location>
</feature>
<name>A0ABV7FHY4_9GAMM</name>
<dbReference type="Proteomes" id="UP001595555">
    <property type="component" value="Unassembled WGS sequence"/>
</dbReference>
<gene>
    <name evidence="7" type="ORF">ACFODX_09360</name>
</gene>
<dbReference type="RefSeq" id="WP_378118396.1">
    <property type="nucleotide sequence ID" value="NZ_JBHRTF010000004.1"/>
</dbReference>
<evidence type="ECO:0000259" key="6">
    <source>
        <dbReference type="Pfam" id="PF04932"/>
    </source>
</evidence>
<evidence type="ECO:0000256" key="4">
    <source>
        <dbReference type="ARBA" id="ARBA00023136"/>
    </source>
</evidence>
<dbReference type="PANTHER" id="PTHR37422">
    <property type="entry name" value="TEICHURONIC ACID BIOSYNTHESIS PROTEIN TUAE"/>
    <property type="match status" value="1"/>
</dbReference>
<reference evidence="8" key="1">
    <citation type="journal article" date="2019" name="Int. J. Syst. Evol. Microbiol.">
        <title>The Global Catalogue of Microorganisms (GCM) 10K type strain sequencing project: providing services to taxonomists for standard genome sequencing and annotation.</title>
        <authorList>
            <consortium name="The Broad Institute Genomics Platform"/>
            <consortium name="The Broad Institute Genome Sequencing Center for Infectious Disease"/>
            <person name="Wu L."/>
            <person name="Ma J."/>
        </authorList>
    </citation>
    <scope>NUCLEOTIDE SEQUENCE [LARGE SCALE GENOMIC DNA]</scope>
    <source>
        <strain evidence="8">KCTC 52237</strain>
    </source>
</reference>
<feature type="transmembrane region" description="Helical" evidence="5">
    <location>
        <begin position="164"/>
        <end position="182"/>
    </location>
</feature>
<feature type="transmembrane region" description="Helical" evidence="5">
    <location>
        <begin position="189"/>
        <end position="205"/>
    </location>
</feature>
<sequence length="402" mass="44907">MSLAFFTNSLVRERKIASWSKVGLLVFISAFLWAPSRDGLEAIYALAFFIPMLCLLLWRKPSPGEYGGRFTGLALWFGGYSALTTLWAAQPDPGFFILQFVILATWLCGLGWMAQRGLINIAVVIKLLVLVGAIMSVVNLIVFYSLHPLVDRLEGWSVTRNPNHIGATYAVLSLLAYIEWLRAPDVKRSSFYLVGFALLMLSVLASQSRAPLVGLVIVMPVAALLYCRSRSKWLAQAAVVLLLVGVAFWLRDIIQNLLLGRGLSVRDTIWVDVWNQALQQNPLWGAGLEKEGRITLADGSLFNHAHNAWLDMFYRTGLVGVILNLMYLGYLMRHAMSQPQLRPLALWLALGCIYSLFDSRGFFWQIDPKWFCIWLPAGLIGALLCAQGYQGANASFKQENNS</sequence>
<dbReference type="Pfam" id="PF04932">
    <property type="entry name" value="Wzy_C"/>
    <property type="match status" value="1"/>
</dbReference>
<evidence type="ECO:0000256" key="2">
    <source>
        <dbReference type="ARBA" id="ARBA00022692"/>
    </source>
</evidence>